<accession>A0A8A1LY27</accession>
<evidence type="ECO:0000313" key="1">
    <source>
        <dbReference type="EMBL" id="QSS57453.1"/>
    </source>
</evidence>
<dbReference type="AlphaFoldDB" id="A0A8A1LY27"/>
<sequence>MVIIYCLALYTYIYISVHSGGLKKMYEKANGRQDACDCVRTWVWMRVGLMALERFQRICSRPEH</sequence>
<evidence type="ECO:0000313" key="2">
    <source>
        <dbReference type="Proteomes" id="UP000663419"/>
    </source>
</evidence>
<dbReference type="VEuPathDB" id="FungiDB:I7I53_11636"/>
<organism evidence="1 2">
    <name type="scientific">Ajellomyces capsulatus (strain H88)</name>
    <name type="common">Darling's disease fungus</name>
    <name type="synonym">Histoplasma capsulatum</name>
    <dbReference type="NCBI Taxonomy" id="544711"/>
    <lineage>
        <taxon>Eukaryota</taxon>
        <taxon>Fungi</taxon>
        <taxon>Dikarya</taxon>
        <taxon>Ascomycota</taxon>
        <taxon>Pezizomycotina</taxon>
        <taxon>Eurotiomycetes</taxon>
        <taxon>Eurotiomycetidae</taxon>
        <taxon>Onygenales</taxon>
        <taxon>Ajellomycetaceae</taxon>
        <taxon>Histoplasma</taxon>
    </lineage>
</organism>
<name>A0A8A1LY27_AJEC8</name>
<proteinExistence type="predicted"/>
<gene>
    <name evidence="1" type="ORF">I7I53_11636</name>
</gene>
<dbReference type="Proteomes" id="UP000663419">
    <property type="component" value="Chromosome 6"/>
</dbReference>
<reference evidence="1" key="1">
    <citation type="submission" date="2021-01" db="EMBL/GenBank/DDBJ databases">
        <title>Chromosome-level genome assembly of a human fungal pathogen reveals clustering of transcriptionally co-regulated genes.</title>
        <authorList>
            <person name="Voorhies M."/>
            <person name="Cohen S."/>
            <person name="Shea T.P."/>
            <person name="Petrus S."/>
            <person name="Munoz J.F."/>
            <person name="Poplawski S."/>
            <person name="Goldman W.E."/>
            <person name="Michael T."/>
            <person name="Cuomo C.A."/>
            <person name="Sil A."/>
            <person name="Beyhan S."/>
        </authorList>
    </citation>
    <scope>NUCLEOTIDE SEQUENCE</scope>
    <source>
        <strain evidence="1">H88</strain>
    </source>
</reference>
<protein>
    <submittedName>
        <fullName evidence="1">Uncharacterized protein</fullName>
    </submittedName>
</protein>
<dbReference type="EMBL" id="CP069107">
    <property type="protein sequence ID" value="QSS57453.1"/>
    <property type="molecule type" value="Genomic_DNA"/>
</dbReference>